<accession>A0A7R9P1E9</accession>
<gene>
    <name evidence="4" type="ORF">TTEB3V08_LOCUS12040</name>
</gene>
<evidence type="ECO:0000259" key="1">
    <source>
        <dbReference type="Pfam" id="PF00946"/>
    </source>
</evidence>
<dbReference type="GO" id="GO:0005524">
    <property type="term" value="F:ATP binding"/>
    <property type="evidence" value="ECO:0007669"/>
    <property type="project" value="InterPro"/>
</dbReference>
<dbReference type="InterPro" id="IPR026890">
    <property type="entry name" value="Mononeg_mRNAcap"/>
</dbReference>
<dbReference type="Pfam" id="PF00946">
    <property type="entry name" value="Mononeg_RNA_pol"/>
    <property type="match status" value="1"/>
</dbReference>
<dbReference type="GO" id="GO:0004482">
    <property type="term" value="F:mRNA 5'-cap (guanine-N7-)-methyltransferase activity"/>
    <property type="evidence" value="ECO:0007669"/>
    <property type="project" value="InterPro"/>
</dbReference>
<dbReference type="EMBL" id="OE011225">
    <property type="protein sequence ID" value="CAD7464161.1"/>
    <property type="molecule type" value="Genomic_DNA"/>
</dbReference>
<dbReference type="GO" id="GO:0003968">
    <property type="term" value="F:RNA-directed RNA polymerase activity"/>
    <property type="evidence" value="ECO:0007669"/>
    <property type="project" value="InterPro"/>
</dbReference>
<dbReference type="InterPro" id="IPR014023">
    <property type="entry name" value="Mononeg_RNA_pol_cat"/>
</dbReference>
<feature type="domain" description="Virus-capping methyltransferase connector" evidence="3">
    <location>
        <begin position="386"/>
        <end position="539"/>
    </location>
</feature>
<sequence length="540" mass="62011">MIKEEINNNIMKSALRYLNHNEGRVLDYLRSIKPLFPRFLSEYLSGTYLGIVQDLVGLFQNSKTIRTIFSKNIDKRIKRIIVQSELQTIEGLCKVSDRYVGSQIWRCSSSKADKLRWESWGDPVHGAIVPHPIELISRPIRQGPMCPPCQNTPPLSYYVSILVPHGLTDYKKTRGPYKAYLGSKTSETTSVLRPWEREAKVPLIKRAAKLRSAIGWFVESDSKLGKGIIQNLESLTGECWKNKIEGSKRTGSALHRFSCSRQSSAGYAAQSPSKLTWMCMTTDTLSILNSVNHDFMHQSLLIYAQATVAELMDGRPEQGYFHSHISCTSCLREIQEIRLYTVRDFVHEDVSDIISKWKPEDVSWSKEYPLQEIKHGNWYKVHPCEQSFHIGRACGFLYGELKMSNDTRCEDSSIFPLSLQNKVFPRQFLDGVLDGLIRASSIHCVSRRSISELKRPREALLGIGLHLINEISNHQGLVTMWRSESFETAFMDIPYKVPPSYPLSNRDLGSLGRAYLRYHYLKRYVENTSGIKEYRNIWIW</sequence>
<organism evidence="4">
    <name type="scientific">Timema tahoe</name>
    <dbReference type="NCBI Taxonomy" id="61484"/>
    <lineage>
        <taxon>Eukaryota</taxon>
        <taxon>Metazoa</taxon>
        <taxon>Ecdysozoa</taxon>
        <taxon>Arthropoda</taxon>
        <taxon>Hexapoda</taxon>
        <taxon>Insecta</taxon>
        <taxon>Pterygota</taxon>
        <taxon>Neoptera</taxon>
        <taxon>Polyneoptera</taxon>
        <taxon>Phasmatodea</taxon>
        <taxon>Timematodea</taxon>
        <taxon>Timematoidea</taxon>
        <taxon>Timematidae</taxon>
        <taxon>Timema</taxon>
    </lineage>
</organism>
<feature type="domain" description="RdRp catalytic" evidence="1">
    <location>
        <begin position="6"/>
        <end position="94"/>
    </location>
</feature>
<feature type="domain" description="Mononegavirales mRNA-capping" evidence="2">
    <location>
        <begin position="107"/>
        <end position="336"/>
    </location>
</feature>
<dbReference type="InterPro" id="IPR048397">
    <property type="entry name" value="Methyltrans_Mon_CD"/>
</dbReference>
<dbReference type="AlphaFoldDB" id="A0A7R9P1E9"/>
<dbReference type="Pfam" id="PF14318">
    <property type="entry name" value="Mononeg_mRNAcap"/>
    <property type="match status" value="1"/>
</dbReference>
<dbReference type="NCBIfam" id="TIGR04198">
    <property type="entry name" value="paramyx_RNAcap"/>
    <property type="match status" value="1"/>
</dbReference>
<evidence type="ECO:0000313" key="4">
    <source>
        <dbReference type="EMBL" id="CAD7464161.1"/>
    </source>
</evidence>
<protein>
    <submittedName>
        <fullName evidence="4">Uncharacterized protein</fullName>
    </submittedName>
</protein>
<dbReference type="Pfam" id="PF21080">
    <property type="entry name" value="Methyltrans_Mon_1st"/>
    <property type="match status" value="1"/>
</dbReference>
<evidence type="ECO:0000259" key="3">
    <source>
        <dbReference type="Pfam" id="PF21080"/>
    </source>
</evidence>
<dbReference type="InterPro" id="IPR039736">
    <property type="entry name" value="L_poly_C"/>
</dbReference>
<reference evidence="4" key="1">
    <citation type="submission" date="2020-11" db="EMBL/GenBank/DDBJ databases">
        <authorList>
            <person name="Tran Van P."/>
        </authorList>
    </citation>
    <scope>NUCLEOTIDE SEQUENCE</scope>
</reference>
<proteinExistence type="predicted"/>
<name>A0A7R9P1E9_9NEOP</name>
<evidence type="ECO:0000259" key="2">
    <source>
        <dbReference type="Pfam" id="PF14318"/>
    </source>
</evidence>